<proteinExistence type="predicted"/>
<evidence type="ECO:0000313" key="2">
    <source>
        <dbReference type="EMBL" id="JAT76516.1"/>
    </source>
</evidence>
<dbReference type="AlphaFoldDB" id="A0A1D2ABB3"/>
<dbReference type="EMBL" id="GDKF01002106">
    <property type="protein sequence ID" value="JAT76516.1"/>
    <property type="molecule type" value="Transcribed_RNA"/>
</dbReference>
<gene>
    <name evidence="2" type="ORF">g.5744</name>
</gene>
<organism evidence="2">
    <name type="scientific">Auxenochlorella protothecoides</name>
    <name type="common">Green microalga</name>
    <name type="synonym">Chlorella protothecoides</name>
    <dbReference type="NCBI Taxonomy" id="3075"/>
    <lineage>
        <taxon>Eukaryota</taxon>
        <taxon>Viridiplantae</taxon>
        <taxon>Chlorophyta</taxon>
        <taxon>core chlorophytes</taxon>
        <taxon>Trebouxiophyceae</taxon>
        <taxon>Chlorellales</taxon>
        <taxon>Chlorellaceae</taxon>
        <taxon>Auxenochlorella</taxon>
    </lineage>
</organism>
<feature type="non-terminal residue" evidence="2">
    <location>
        <position position="1"/>
    </location>
</feature>
<feature type="region of interest" description="Disordered" evidence="1">
    <location>
        <begin position="49"/>
        <end position="71"/>
    </location>
</feature>
<reference evidence="2" key="1">
    <citation type="submission" date="2015-08" db="EMBL/GenBank/DDBJ databases">
        <authorList>
            <person name="Babu N.S."/>
            <person name="Beckwith C.J."/>
            <person name="Beseler K.G."/>
            <person name="Brison A."/>
            <person name="Carone J.V."/>
            <person name="Caskin T.P."/>
            <person name="Diamond M."/>
            <person name="Durham M.E."/>
            <person name="Foxe J.M."/>
            <person name="Go M."/>
            <person name="Henderson B.A."/>
            <person name="Jones I.B."/>
            <person name="McGettigan J.A."/>
            <person name="Micheletti S.J."/>
            <person name="Nasrallah M.E."/>
            <person name="Ortiz D."/>
            <person name="Piller C.R."/>
            <person name="Privatt S.R."/>
            <person name="Schneider S.L."/>
            <person name="Sharp S."/>
            <person name="Smith T.C."/>
            <person name="Stanton J.D."/>
            <person name="Ullery H.E."/>
            <person name="Wilson R.J."/>
            <person name="Serrano M.G."/>
            <person name="Buck G."/>
            <person name="Lee V."/>
            <person name="Wang Y."/>
            <person name="Carvalho R."/>
            <person name="Voegtly L."/>
            <person name="Shi R."/>
            <person name="Duckworth R."/>
            <person name="Johnson A."/>
            <person name="Loviza R."/>
            <person name="Walstead R."/>
            <person name="Shah Z."/>
            <person name="Kiflezghi M."/>
            <person name="Wade K."/>
            <person name="Ball S.L."/>
            <person name="Bradley K.W."/>
            <person name="Asai D.J."/>
            <person name="Bowman C.A."/>
            <person name="Russell D.A."/>
            <person name="Pope W.H."/>
            <person name="Jacobs-Sera D."/>
            <person name="Hendrix R.W."/>
            <person name="Hatfull G.F."/>
        </authorList>
    </citation>
    <scope>NUCLEOTIDE SEQUENCE</scope>
</reference>
<name>A0A1D2ABB3_AUXPR</name>
<sequence>PTTCKDGVLVQGVCLCCVELPRAPPTLGQKLLLCVPPGPELGCSRFRDHQCGRTGDPPDDRPAGKGGEHRGVLALGPPVGGGAQAPCIAAAVGGALGRARGAGSWAPAALPAPAAGPRPPAAPLQEADNVLAGTTHLPAVQRLRAACGGAAFLPGAPAAARLLVAGLASIEAQRAQHGMAALRRVDLVAGSLWPCLVFAGALDLATALAAAAGAPALPAAALWRSARVAVVCGPEPRLVRSAELLRAAAALDASAGSPGASCAWPAEEVLDGRSCGRAAH</sequence>
<protein>
    <submittedName>
        <fullName evidence="2">Uncharacterized protein</fullName>
    </submittedName>
</protein>
<accession>A0A1D2ABB3</accession>
<evidence type="ECO:0000256" key="1">
    <source>
        <dbReference type="SAM" id="MobiDB-lite"/>
    </source>
</evidence>